<evidence type="ECO:0000313" key="3">
    <source>
        <dbReference type="Proteomes" id="UP000637720"/>
    </source>
</evidence>
<dbReference type="EMBL" id="BMOF01000016">
    <property type="protein sequence ID" value="GGJ98520.1"/>
    <property type="molecule type" value="Genomic_DNA"/>
</dbReference>
<evidence type="ECO:0000313" key="2">
    <source>
        <dbReference type="EMBL" id="GGJ98520.1"/>
    </source>
</evidence>
<sequence length="506" mass="55053">MGVLGAMGLQYLYDLYGTVLREQGDPSQALTHVFTVLVGLQGLLFYLGFLWLMGVLYSHNELASLLALPLSERLVAAAFFLPVLVRAYLLEGLLAGPALAALFQTGSPTMGQGLRLVGLLLLGPPLVLGLALLLLLFLFAHVSGRKHVWAGAIAGTLLLLVGMLFRHHAGLALYRFWEATGSPRFWIAGLGAAVLETWLVGQAVPRWWARGREGHGENNRTPAHRRHRGGRFREVGEHSPLRSLVQREWARFVSVSAYLTNYLATSVVGIVPLILLAQRLATAETGRLPQMVGDERLLHALVAGAFLLVYGLVSSGSLAAFSREGREWWTLRALPIPLARIFLAKLIANALLDLLGILPALLTACFLFPLPSSLRAGWVAAVVLSLWLQTGVKVALDALSPHFGWTEPLQPLRGLKRYVSYVVNGAVIGGCAALAMLLQRLTGAFSAQFLLFFCAIELVGLSLLVAFLVWQAEKAEAGHSSLWRRLVDQSAPPFPHLPRSKHIAAQ</sequence>
<proteinExistence type="predicted"/>
<feature type="transmembrane region" description="Helical" evidence="1">
    <location>
        <begin position="74"/>
        <end position="96"/>
    </location>
</feature>
<evidence type="ECO:0000256" key="1">
    <source>
        <dbReference type="SAM" id="Phobius"/>
    </source>
</evidence>
<keyword evidence="1" id="KW-1133">Transmembrane helix</keyword>
<dbReference type="AlphaFoldDB" id="A0A8J3FC31"/>
<feature type="transmembrane region" description="Helical" evidence="1">
    <location>
        <begin position="252"/>
        <end position="277"/>
    </location>
</feature>
<feature type="transmembrane region" description="Helical" evidence="1">
    <location>
        <begin position="342"/>
        <end position="370"/>
    </location>
</feature>
<keyword evidence="1" id="KW-0812">Transmembrane</keyword>
<feature type="transmembrane region" description="Helical" evidence="1">
    <location>
        <begin position="376"/>
        <end position="396"/>
    </location>
</feature>
<feature type="transmembrane region" description="Helical" evidence="1">
    <location>
        <begin position="116"/>
        <end position="140"/>
    </location>
</feature>
<reference evidence="2" key="2">
    <citation type="submission" date="2020-09" db="EMBL/GenBank/DDBJ databases">
        <authorList>
            <person name="Sun Q."/>
            <person name="Ohkuma M."/>
        </authorList>
    </citation>
    <scope>NUCLEOTIDE SEQUENCE</scope>
    <source>
        <strain evidence="2">JCM 14719</strain>
    </source>
</reference>
<keyword evidence="1" id="KW-0472">Membrane</keyword>
<organism evidence="2 3">
    <name type="scientific">Calditerricola satsumensis</name>
    <dbReference type="NCBI Taxonomy" id="373054"/>
    <lineage>
        <taxon>Bacteria</taxon>
        <taxon>Bacillati</taxon>
        <taxon>Bacillota</taxon>
        <taxon>Bacilli</taxon>
        <taxon>Bacillales</taxon>
        <taxon>Bacillaceae</taxon>
        <taxon>Calditerricola</taxon>
    </lineage>
</organism>
<name>A0A8J3FC31_9BACI</name>
<feature type="transmembrane region" description="Helical" evidence="1">
    <location>
        <begin position="449"/>
        <end position="470"/>
    </location>
</feature>
<feature type="transmembrane region" description="Helical" evidence="1">
    <location>
        <begin position="297"/>
        <end position="321"/>
    </location>
</feature>
<feature type="transmembrane region" description="Helical" evidence="1">
    <location>
        <begin position="29"/>
        <end position="53"/>
    </location>
</feature>
<reference evidence="2" key="1">
    <citation type="journal article" date="2014" name="Int. J. Syst. Evol. Microbiol.">
        <title>Complete genome sequence of Corynebacterium casei LMG S-19264T (=DSM 44701T), isolated from a smear-ripened cheese.</title>
        <authorList>
            <consortium name="US DOE Joint Genome Institute (JGI-PGF)"/>
            <person name="Walter F."/>
            <person name="Albersmeier A."/>
            <person name="Kalinowski J."/>
            <person name="Ruckert C."/>
        </authorList>
    </citation>
    <scope>NUCLEOTIDE SEQUENCE</scope>
    <source>
        <strain evidence="2">JCM 14719</strain>
    </source>
</reference>
<protein>
    <submittedName>
        <fullName evidence="2">Uncharacterized protein</fullName>
    </submittedName>
</protein>
<feature type="transmembrane region" description="Helical" evidence="1">
    <location>
        <begin position="147"/>
        <end position="165"/>
    </location>
</feature>
<gene>
    <name evidence="2" type="ORF">GCM10007043_10640</name>
</gene>
<dbReference type="Proteomes" id="UP000637720">
    <property type="component" value="Unassembled WGS sequence"/>
</dbReference>
<feature type="transmembrane region" description="Helical" evidence="1">
    <location>
        <begin position="417"/>
        <end position="437"/>
    </location>
</feature>
<keyword evidence="3" id="KW-1185">Reference proteome</keyword>
<accession>A0A8J3FC31</accession>
<comment type="caution">
    <text evidence="2">The sequence shown here is derived from an EMBL/GenBank/DDBJ whole genome shotgun (WGS) entry which is preliminary data.</text>
</comment>